<dbReference type="Pfam" id="PF01978">
    <property type="entry name" value="TrmB"/>
    <property type="match status" value="1"/>
</dbReference>
<evidence type="ECO:0000259" key="5">
    <source>
        <dbReference type="Pfam" id="PF01978"/>
    </source>
</evidence>
<keyword evidence="2 4" id="KW-0238">DNA-binding</keyword>
<organism evidence="6 7">
    <name type="scientific">Thermococcus barophilus (strain DSM 11836 / MP)</name>
    <dbReference type="NCBI Taxonomy" id="391623"/>
    <lineage>
        <taxon>Archaea</taxon>
        <taxon>Methanobacteriati</taxon>
        <taxon>Methanobacteriota</taxon>
        <taxon>Thermococci</taxon>
        <taxon>Thermococcales</taxon>
        <taxon>Thermococcaceae</taxon>
        <taxon>Thermococcus</taxon>
    </lineage>
</organism>
<dbReference type="InterPro" id="IPR036390">
    <property type="entry name" value="WH_DNA-bd_sf"/>
</dbReference>
<dbReference type="Gene3D" id="1.10.10.10">
    <property type="entry name" value="Winged helix-like DNA-binding domain superfamily/Winged helix DNA-binding domain"/>
    <property type="match status" value="1"/>
</dbReference>
<evidence type="ECO:0000256" key="1">
    <source>
        <dbReference type="ARBA" id="ARBA00023015"/>
    </source>
</evidence>
<dbReference type="InterPro" id="IPR002831">
    <property type="entry name" value="Tscrpt_reg_TrmB_N"/>
</dbReference>
<protein>
    <recommendedName>
        <fullName evidence="4">HTH-type transcriptional regulator</fullName>
    </recommendedName>
</protein>
<dbReference type="GO" id="GO:0003677">
    <property type="term" value="F:DNA binding"/>
    <property type="evidence" value="ECO:0007669"/>
    <property type="project" value="UniProtKB-UniRule"/>
</dbReference>
<comment type="similarity">
    <text evidence="4">Belongs to the GbsR family.</text>
</comment>
<dbReference type="SUPFAM" id="SSF46785">
    <property type="entry name" value="Winged helix' DNA-binding domain"/>
    <property type="match status" value="1"/>
</dbReference>
<feature type="domain" description="Transcription regulator TrmB N-terminal" evidence="5">
    <location>
        <begin position="23"/>
        <end position="86"/>
    </location>
</feature>
<evidence type="ECO:0000313" key="7">
    <source>
        <dbReference type="Proteomes" id="UP000007478"/>
    </source>
</evidence>
<evidence type="ECO:0000256" key="4">
    <source>
        <dbReference type="PIRNR" id="PIRNR006707"/>
    </source>
</evidence>
<dbReference type="eggNOG" id="arCOG02795">
    <property type="taxonomic scope" value="Archaea"/>
</dbReference>
<dbReference type="PANTHER" id="PTHR38465">
    <property type="entry name" value="HTH-TYPE TRANSCRIPTIONAL REGULATOR MJ1563-RELATED"/>
    <property type="match status" value="1"/>
</dbReference>
<dbReference type="EMBL" id="CP002372">
    <property type="protein sequence ID" value="ADT84335.1"/>
    <property type="molecule type" value="Genomic_DNA"/>
</dbReference>
<keyword evidence="7" id="KW-1185">Reference proteome</keyword>
<gene>
    <name evidence="6" type="ordered locus">TERMP_01360</name>
</gene>
<dbReference type="CDD" id="cd00090">
    <property type="entry name" value="HTH_ARSR"/>
    <property type="match status" value="1"/>
</dbReference>
<dbReference type="AlphaFoldDB" id="F0LHT5"/>
<keyword evidence="3 4" id="KW-0804">Transcription</keyword>
<dbReference type="PIRSF" id="PIRSF006707">
    <property type="entry name" value="MJ1563"/>
    <property type="match status" value="1"/>
</dbReference>
<dbReference type="Proteomes" id="UP000007478">
    <property type="component" value="Chromosome"/>
</dbReference>
<dbReference type="InterPro" id="IPR052362">
    <property type="entry name" value="HTH-GbsR_regulator"/>
</dbReference>
<keyword evidence="1 4" id="KW-0805">Transcription regulation</keyword>
<dbReference type="HOGENOM" id="CLU_1674075_0_0_2"/>
<dbReference type="InterPro" id="IPR011991">
    <property type="entry name" value="ArsR-like_HTH"/>
</dbReference>
<dbReference type="RefSeq" id="WP_013467633.1">
    <property type="nucleotide sequence ID" value="NC_014804.1"/>
</dbReference>
<name>F0LHT5_THEBM</name>
<proteinExistence type="inferred from homology"/>
<dbReference type="OrthoDB" id="101229at2157"/>
<dbReference type="PATRIC" id="fig|391623.17.peg.1360"/>
<accession>F0LHT5</accession>
<reference evidence="6 7" key="1">
    <citation type="journal article" date="2011" name="J. Bacteriol.">
        <title>Complete genome sequence of the hyperthermophilic, piezophilic, heterotrophic, and carboxydotrophic archaeon Thermococcus barophilus MP.</title>
        <authorList>
            <person name="Vannier P."/>
            <person name="Marteinsson V.T."/>
            <person name="Fridjonsson O.H."/>
            <person name="Oger P."/>
            <person name="Jebbar M."/>
        </authorList>
    </citation>
    <scope>NUCLEOTIDE SEQUENCE [LARGE SCALE GENOMIC DNA]</scope>
    <source>
        <strain evidence="7">DSM 11836 / MP</strain>
    </source>
</reference>
<dbReference type="InterPro" id="IPR036388">
    <property type="entry name" value="WH-like_DNA-bd_sf"/>
</dbReference>
<evidence type="ECO:0000313" key="6">
    <source>
        <dbReference type="EMBL" id="ADT84335.1"/>
    </source>
</evidence>
<evidence type="ECO:0000256" key="3">
    <source>
        <dbReference type="ARBA" id="ARBA00023163"/>
    </source>
</evidence>
<sequence length="157" mass="18397">MKGEDRESKKFIEIVERMMIRWGYTHTDGKVYALLLLNEKPLTINELVQLTGLSRSSVSTSLNKLARDYLVIVRKNGKTKLFYPIPAFLEKFLKQPKEILEKEVKPLKNIVSILMKKEQSFEQKVRFEEILSDLNALECVLSKIIKMEEEEVECFKK</sequence>
<evidence type="ECO:0000256" key="2">
    <source>
        <dbReference type="ARBA" id="ARBA00023125"/>
    </source>
</evidence>
<dbReference type="PANTHER" id="PTHR38465:SF1">
    <property type="entry name" value="HTH-TYPE TRANSCRIPTIONAL REGULATOR MJ1563-RELATED"/>
    <property type="match status" value="1"/>
</dbReference>
<dbReference type="InterPro" id="IPR026282">
    <property type="entry name" value="MJ1563"/>
</dbReference>
<dbReference type="KEGG" id="tba:TERMP_01360"/>
<dbReference type="GeneID" id="87252662"/>